<comment type="caution">
    <text evidence="1">The sequence shown here is derived from an EMBL/GenBank/DDBJ whole genome shotgun (WGS) entry which is preliminary data.</text>
</comment>
<gene>
    <name evidence="1" type="ORF">ACFSUT_34185</name>
</gene>
<keyword evidence="2" id="KW-1185">Reference proteome</keyword>
<accession>A0ABW5I9J6</accession>
<dbReference type="InterPro" id="IPR007263">
    <property type="entry name" value="DCC1-like"/>
</dbReference>
<proteinExistence type="predicted"/>
<sequence>MALLVFDGDCAFCSRCAEFAARWGIKADIHPWQRLDLAAAGVSEERARREVLWLGDDGVVSGGAAAIAAALRTRGGIWSLFGRSIQLPFVRTICGGLYRVVAAHRHRLPGGTASCRLRD</sequence>
<dbReference type="RefSeq" id="WP_344278763.1">
    <property type="nucleotide sequence ID" value="NZ_BAAAHV010000015.1"/>
</dbReference>
<dbReference type="EMBL" id="JBHUKQ010000016">
    <property type="protein sequence ID" value="MFD2485363.1"/>
    <property type="molecule type" value="Genomic_DNA"/>
</dbReference>
<evidence type="ECO:0000313" key="1">
    <source>
        <dbReference type="EMBL" id="MFD2485363.1"/>
    </source>
</evidence>
<reference evidence="2" key="1">
    <citation type="journal article" date="2019" name="Int. J. Syst. Evol. Microbiol.">
        <title>The Global Catalogue of Microorganisms (GCM) 10K type strain sequencing project: providing services to taxonomists for standard genome sequencing and annotation.</title>
        <authorList>
            <consortium name="The Broad Institute Genomics Platform"/>
            <consortium name="The Broad Institute Genome Sequencing Center for Infectious Disease"/>
            <person name="Wu L."/>
            <person name="Ma J."/>
        </authorList>
    </citation>
    <scope>NUCLEOTIDE SEQUENCE [LARGE SCALE GENOMIC DNA]</scope>
    <source>
        <strain evidence="2">CGMCC 4.7638</strain>
    </source>
</reference>
<dbReference type="Pfam" id="PF04134">
    <property type="entry name" value="DCC1-like"/>
    <property type="match status" value="1"/>
</dbReference>
<organism evidence="1 2">
    <name type="scientific">Amycolatopsis albidoflavus</name>
    <dbReference type="NCBI Taxonomy" id="102226"/>
    <lineage>
        <taxon>Bacteria</taxon>
        <taxon>Bacillati</taxon>
        <taxon>Actinomycetota</taxon>
        <taxon>Actinomycetes</taxon>
        <taxon>Pseudonocardiales</taxon>
        <taxon>Pseudonocardiaceae</taxon>
        <taxon>Amycolatopsis</taxon>
    </lineage>
</organism>
<evidence type="ECO:0000313" key="2">
    <source>
        <dbReference type="Proteomes" id="UP001597542"/>
    </source>
</evidence>
<protein>
    <submittedName>
        <fullName evidence="1">Thiol-disulfide oxidoreductase DCC family protein</fullName>
    </submittedName>
</protein>
<name>A0ABW5I9J6_9PSEU</name>
<dbReference type="Proteomes" id="UP001597542">
    <property type="component" value="Unassembled WGS sequence"/>
</dbReference>